<organism evidence="2 3">
    <name type="scientific">Blautia stercoris</name>
    <dbReference type="NCBI Taxonomy" id="871664"/>
    <lineage>
        <taxon>Bacteria</taxon>
        <taxon>Bacillati</taxon>
        <taxon>Bacillota</taxon>
        <taxon>Clostridia</taxon>
        <taxon>Lachnospirales</taxon>
        <taxon>Lachnospiraceae</taxon>
        <taxon>Blautia</taxon>
    </lineage>
</organism>
<protein>
    <submittedName>
        <fullName evidence="2">4Fe-4S binding protein</fullName>
    </submittedName>
</protein>
<gene>
    <name evidence="2" type="ORF">H8712_09740</name>
</gene>
<dbReference type="PANTHER" id="PTHR42895">
    <property type="entry name" value="IRON-SULFUR CLUSTER-BINDING PROTEIN-RELATED"/>
    <property type="match status" value="1"/>
</dbReference>
<dbReference type="PROSITE" id="PS51379">
    <property type="entry name" value="4FE4S_FER_2"/>
    <property type="match status" value="2"/>
</dbReference>
<sequence>MVRKIIEINEEKCNGCGACASACHEGAIEMIDGKAKLTRDDYCDGFGDCLPNCPTGAITFVEREAAAYDETAVKENMKRKAQERKDKEEKSGKTVFSGCPGHALHQFNREESIKKEETARRVQQSQLGQWPCQIKLVPVNAPYFDGAKLLIAADCTAYAYANFHQEFMKGKITLIGCPKLDSVEYSEKLTRIIAENNIKSVTVLRMEVPCCGGLERAAVTALKNSEKFIPWQVVTITIDGKIKQD</sequence>
<dbReference type="SUPFAM" id="SSF54862">
    <property type="entry name" value="4Fe-4S ferredoxins"/>
    <property type="match status" value="1"/>
</dbReference>
<feature type="domain" description="4Fe-4S ferredoxin-type" evidence="1">
    <location>
        <begin position="34"/>
        <end position="63"/>
    </location>
</feature>
<accession>A0ABR7PBX6</accession>
<evidence type="ECO:0000313" key="3">
    <source>
        <dbReference type="Proteomes" id="UP000661649"/>
    </source>
</evidence>
<dbReference type="RefSeq" id="WP_187558722.1">
    <property type="nucleotide sequence ID" value="NZ_JACRTP010000003.1"/>
</dbReference>
<comment type="caution">
    <text evidence="2">The sequence shown here is derived from an EMBL/GenBank/DDBJ whole genome shotgun (WGS) entry which is preliminary data.</text>
</comment>
<reference evidence="2 3" key="1">
    <citation type="submission" date="2020-08" db="EMBL/GenBank/DDBJ databases">
        <title>Genome public.</title>
        <authorList>
            <person name="Liu C."/>
            <person name="Sun Q."/>
        </authorList>
    </citation>
    <scope>NUCLEOTIDE SEQUENCE [LARGE SCALE GENOMIC DNA]</scope>
    <source>
        <strain evidence="2 3">3_YM_SP_D4_24.mj</strain>
    </source>
</reference>
<evidence type="ECO:0000259" key="1">
    <source>
        <dbReference type="PROSITE" id="PS51379"/>
    </source>
</evidence>
<feature type="domain" description="4Fe-4S ferredoxin-type" evidence="1">
    <location>
        <begin position="4"/>
        <end position="33"/>
    </location>
</feature>
<dbReference type="Proteomes" id="UP000661649">
    <property type="component" value="Unassembled WGS sequence"/>
</dbReference>
<proteinExistence type="predicted"/>
<name>A0ABR7PBX6_9FIRM</name>
<dbReference type="PANTHER" id="PTHR42895:SF1">
    <property type="entry name" value="IRON-SULFUR CLUSTER PROTEIN"/>
    <property type="match status" value="1"/>
</dbReference>
<dbReference type="InterPro" id="IPR052911">
    <property type="entry name" value="Corrinoid_activation_enz"/>
</dbReference>
<dbReference type="EMBL" id="JACRTP010000003">
    <property type="protein sequence ID" value="MBC8628889.1"/>
    <property type="molecule type" value="Genomic_DNA"/>
</dbReference>
<keyword evidence="3" id="KW-1185">Reference proteome</keyword>
<dbReference type="Pfam" id="PF12837">
    <property type="entry name" value="Fer4_6"/>
    <property type="match status" value="1"/>
</dbReference>
<evidence type="ECO:0000313" key="2">
    <source>
        <dbReference type="EMBL" id="MBC8628889.1"/>
    </source>
</evidence>
<dbReference type="InterPro" id="IPR017896">
    <property type="entry name" value="4Fe4S_Fe-S-bd"/>
</dbReference>
<dbReference type="Gene3D" id="3.30.70.20">
    <property type="match status" value="1"/>
</dbReference>